<evidence type="ECO:0000256" key="1">
    <source>
        <dbReference type="SAM" id="Phobius"/>
    </source>
</evidence>
<keyword evidence="1" id="KW-0472">Membrane</keyword>
<dbReference type="EMBL" id="SLXM01000005">
    <property type="protein sequence ID" value="TCP24633.1"/>
    <property type="molecule type" value="Genomic_DNA"/>
</dbReference>
<dbReference type="Gene3D" id="2.40.50.1020">
    <property type="entry name" value="LytTr DNA-binding domain"/>
    <property type="match status" value="1"/>
</dbReference>
<dbReference type="OrthoDB" id="799853at2"/>
<dbReference type="Pfam" id="PF04397">
    <property type="entry name" value="LytTR"/>
    <property type="match status" value="1"/>
</dbReference>
<dbReference type="PANTHER" id="PTHR37299:SF1">
    <property type="entry name" value="STAGE 0 SPORULATION PROTEIN A HOMOLOG"/>
    <property type="match status" value="1"/>
</dbReference>
<accession>A0A4R2NRT4</accession>
<dbReference type="PANTHER" id="PTHR37299">
    <property type="entry name" value="TRANSCRIPTIONAL REGULATOR-RELATED"/>
    <property type="match status" value="1"/>
</dbReference>
<dbReference type="SUPFAM" id="SSF63829">
    <property type="entry name" value="Calcium-dependent phosphotriesterase"/>
    <property type="match status" value="1"/>
</dbReference>
<dbReference type="InterPro" id="IPR011110">
    <property type="entry name" value="Reg_prop"/>
</dbReference>
<evidence type="ECO:0000259" key="2">
    <source>
        <dbReference type="PROSITE" id="PS50930"/>
    </source>
</evidence>
<comment type="caution">
    <text evidence="3">The sequence shown here is derived from an EMBL/GenBank/DDBJ whole genome shotgun (WGS) entry which is preliminary data.</text>
</comment>
<dbReference type="Pfam" id="PF07494">
    <property type="entry name" value="Reg_prop"/>
    <property type="match status" value="1"/>
</dbReference>
<gene>
    <name evidence="3" type="ORF">EV195_10564</name>
</gene>
<dbReference type="SMART" id="SM00850">
    <property type="entry name" value="LytTR"/>
    <property type="match status" value="1"/>
</dbReference>
<evidence type="ECO:0000313" key="3">
    <source>
        <dbReference type="EMBL" id="TCP24633.1"/>
    </source>
</evidence>
<feature type="transmembrane region" description="Helical" evidence="1">
    <location>
        <begin position="724"/>
        <end position="743"/>
    </location>
</feature>
<dbReference type="InterPro" id="IPR046947">
    <property type="entry name" value="LytR-like"/>
</dbReference>
<dbReference type="GO" id="GO:0000156">
    <property type="term" value="F:phosphorelay response regulator activity"/>
    <property type="evidence" value="ECO:0007669"/>
    <property type="project" value="InterPro"/>
</dbReference>
<dbReference type="PROSITE" id="PS50930">
    <property type="entry name" value="HTH_LYTTR"/>
    <property type="match status" value="1"/>
</dbReference>
<dbReference type="GO" id="GO:0003677">
    <property type="term" value="F:DNA binding"/>
    <property type="evidence" value="ECO:0007669"/>
    <property type="project" value="InterPro"/>
</dbReference>
<sequence length="877" mass="102543">MEILTSFNSKRVKNCCCLYQIFCFFLLFANFTNLNSQNQLFKNFTAIDGLSSSEVYDITQDNMGYLWFATDRGLTRYDGKIFKRYSISEGLLDNTILNFYEQQDGTIWCSTLNHKIFYFKNEKEGFKAYSYNQVIEESIPNNFVINNLVVSEDKSLFLTFNNKYLFLEIDANGKVLSKPIKGNKTDKQKLILKALKKVPNFIFRDNLNLHNSNIDFSINTTYLLGASSFIRVLNDTKNKRRCVFYKNRYFFISPDGTHVTNKVPNDSSLAIMADKLDEDYFWIGYQYGGAIILDTQGNIKYHFLKDESVTKVFKDHEGGLWISTLNSGVFYNKEPMINHYEFDSFPTELDKDNDNGLFIAFHNGIVRKKIEKSEEFSKLYSSNKKHSVFIGFDKTENYLYIEELYSKKELVKDNKAYIDQVFGISDDEFFTNGFSKSHISFLEDTIKKVVKVPERIYDISKINDAILIGTQGGLYEYKNDSLKSLKDNSSFFNNRISDIDTDDNQAVITTMGNGLIVKKKDTIFSINSRNGLLSDICTEVYIEDSYTLWVGTNRGVNRVTLYKNNTFDIDTLSHKEGLICSEILDIEIVNGFVWLASREGLFRFSKSIFEKVNSSYKKWLHLDKVIVNNKPFAKNDEIVLQSPESSLKVYYNTVSFKNGGYNEYRYKIKDKEEWNYTTNTAIDLSHLTYGSYQFRLQVKNENQEWIETIEKNILVVLPFWKSSWFISLILILIGLFIFLFFRFRVLVFNKKHFTIIYHGILNKLRRNQEELSVSIKSNGNTIRLITSEIGYFKSSRNYVEIFTEGKKYLIRKKIDEFFQELPDTIEFLKVHRSYYIRIDKIKEIKGNKEVVIFDVQIPISKTYLENIKRTLKHNFGI</sequence>
<organism evidence="3 4">
    <name type="scientific">Tenacibaculum skagerrakense</name>
    <dbReference type="NCBI Taxonomy" id="186571"/>
    <lineage>
        <taxon>Bacteria</taxon>
        <taxon>Pseudomonadati</taxon>
        <taxon>Bacteroidota</taxon>
        <taxon>Flavobacteriia</taxon>
        <taxon>Flavobacteriales</taxon>
        <taxon>Flavobacteriaceae</taxon>
        <taxon>Tenacibaculum</taxon>
    </lineage>
</organism>
<keyword evidence="4" id="KW-1185">Reference proteome</keyword>
<keyword evidence="1" id="KW-0812">Transmembrane</keyword>
<evidence type="ECO:0000313" key="4">
    <source>
        <dbReference type="Proteomes" id="UP000294564"/>
    </source>
</evidence>
<feature type="domain" description="HTH LytTR-type" evidence="2">
    <location>
        <begin position="773"/>
        <end position="873"/>
    </location>
</feature>
<dbReference type="InterPro" id="IPR013783">
    <property type="entry name" value="Ig-like_fold"/>
</dbReference>
<feature type="transmembrane region" description="Helical" evidence="1">
    <location>
        <begin position="12"/>
        <end position="31"/>
    </location>
</feature>
<dbReference type="AlphaFoldDB" id="A0A4R2NRT4"/>
<dbReference type="RefSeq" id="WP_132794692.1">
    <property type="nucleotide sequence ID" value="NZ_SLXM01000005.1"/>
</dbReference>
<protein>
    <submittedName>
        <fullName evidence="3">Two component regulator with propeller domain</fullName>
    </submittedName>
</protein>
<proteinExistence type="predicted"/>
<dbReference type="Gene3D" id="2.60.40.10">
    <property type="entry name" value="Immunoglobulins"/>
    <property type="match status" value="1"/>
</dbReference>
<dbReference type="InterPro" id="IPR007492">
    <property type="entry name" value="LytTR_DNA-bd_dom"/>
</dbReference>
<reference evidence="3 4" key="1">
    <citation type="submission" date="2019-03" db="EMBL/GenBank/DDBJ databases">
        <title>Genomic Encyclopedia of Type Strains, Phase IV (KMG-IV): sequencing the most valuable type-strain genomes for metagenomic binning, comparative biology and taxonomic classification.</title>
        <authorList>
            <person name="Goeker M."/>
        </authorList>
    </citation>
    <scope>NUCLEOTIDE SEQUENCE [LARGE SCALE GENOMIC DNA]</scope>
    <source>
        <strain evidence="3 4">DSM 14836</strain>
    </source>
</reference>
<keyword evidence="1" id="KW-1133">Transmembrane helix</keyword>
<dbReference type="Proteomes" id="UP000294564">
    <property type="component" value="Unassembled WGS sequence"/>
</dbReference>
<name>A0A4R2NRT4_9FLAO</name>
<dbReference type="InterPro" id="IPR015943">
    <property type="entry name" value="WD40/YVTN_repeat-like_dom_sf"/>
</dbReference>
<dbReference type="Gene3D" id="2.130.10.10">
    <property type="entry name" value="YVTN repeat-like/Quinoprotein amine dehydrogenase"/>
    <property type="match status" value="3"/>
</dbReference>